<feature type="transmembrane region" description="Helical" evidence="12">
    <location>
        <begin position="506"/>
        <end position="524"/>
    </location>
</feature>
<keyword evidence="15" id="KW-1185">Reference proteome</keyword>
<dbReference type="EMBL" id="AMQN01007627">
    <property type="status" value="NOT_ANNOTATED_CDS"/>
    <property type="molecule type" value="Genomic_DNA"/>
</dbReference>
<feature type="transmembrane region" description="Helical" evidence="12">
    <location>
        <begin position="469"/>
        <end position="494"/>
    </location>
</feature>
<dbReference type="PANTHER" id="PTHR21522:SF32">
    <property type="entry name" value="OTOPETRIN-2"/>
    <property type="match status" value="1"/>
</dbReference>
<accession>R7UPY6</accession>
<evidence type="ECO:0000256" key="7">
    <source>
        <dbReference type="ARBA" id="ARBA00022989"/>
    </source>
</evidence>
<feature type="region of interest" description="Disordered" evidence="11">
    <location>
        <begin position="113"/>
        <end position="135"/>
    </location>
</feature>
<dbReference type="OMA" id="DGFLITC"/>
<sequence>MGHLFSFREPTVRLLSVLYAWILILVGIAFPLTEALRASWQMSHVVAVFNAYLDFGATAFLIYFQVQHVYMHRRKLKKNPEQAVVSNGQSNGQLDSVTLRHRSVMTRSSSELAIANPGTSDNGYASPISDRPTSSASTVTLTSRKVVMPPRKSTASLDIDDEEEEEIIEDYITFHSGMATISDEVTSFYLRLGVLVFAIGNLIYLGIQIEHNQGIYSGCSGTEELNYPYYFHLLFVVAQTFFLFKNSTISVRKHRPLVLLGIMHVLATNMCIWLRVLIFEVMEAIRHGHEEHFFGIQEDVPASDNNTDCPTTTLLLESSGYLYPFVLEYSLIGAATMACMYQAITMDINEHILKTLRTTLLKRHAQGKEVGQSSTEVEGHEHHHHRHDNDLDKSHVGMFFGFILLTACVVSIVLFFYWLDNGSESSADLIFHIMDFVLKFFMLIAVVIATVQIRPLGYGSDDNNTIDHILLLLSFAGLFLLELFTLTISMSVLVNDDVTRDHVMNSVNVILGVVQGVIQALFLINGMQRHALTDKQVSEKPGRGCITFLVAANVATWLFKTIQEKKLFQEDGTEFFGDASWAIMLNITLPLLLFFRFHSSICFAHMWHAAYHKSEVPQPVTERPESTVAGNSRVSFSGIFEDVESENSIFNSPL</sequence>
<keyword evidence="10" id="KW-0407">Ion channel</keyword>
<evidence type="ECO:0000256" key="9">
    <source>
        <dbReference type="ARBA" id="ARBA00023136"/>
    </source>
</evidence>
<feature type="transmembrane region" description="Helical" evidence="12">
    <location>
        <begin position="227"/>
        <end position="244"/>
    </location>
</feature>
<feature type="transmembrane region" description="Helical" evidence="12">
    <location>
        <begin position="579"/>
        <end position="597"/>
    </location>
</feature>
<feature type="transmembrane region" description="Helical" evidence="12">
    <location>
        <begin position="544"/>
        <end position="559"/>
    </location>
</feature>
<evidence type="ECO:0000256" key="1">
    <source>
        <dbReference type="ARBA" id="ARBA00004651"/>
    </source>
</evidence>
<proteinExistence type="inferred from homology"/>
<evidence type="ECO:0000256" key="2">
    <source>
        <dbReference type="ARBA" id="ARBA00006513"/>
    </source>
</evidence>
<evidence type="ECO:0000256" key="12">
    <source>
        <dbReference type="SAM" id="Phobius"/>
    </source>
</evidence>
<feature type="transmembrane region" description="Helical" evidence="12">
    <location>
        <begin position="429"/>
        <end position="449"/>
    </location>
</feature>
<reference evidence="13 15" key="2">
    <citation type="journal article" date="2013" name="Nature">
        <title>Insights into bilaterian evolution from three spiralian genomes.</title>
        <authorList>
            <person name="Simakov O."/>
            <person name="Marletaz F."/>
            <person name="Cho S.J."/>
            <person name="Edsinger-Gonzales E."/>
            <person name="Havlak P."/>
            <person name="Hellsten U."/>
            <person name="Kuo D.H."/>
            <person name="Larsson T."/>
            <person name="Lv J."/>
            <person name="Arendt D."/>
            <person name="Savage R."/>
            <person name="Osoegawa K."/>
            <person name="de Jong P."/>
            <person name="Grimwood J."/>
            <person name="Chapman J.A."/>
            <person name="Shapiro H."/>
            <person name="Aerts A."/>
            <person name="Otillar R.P."/>
            <person name="Terry A.Y."/>
            <person name="Boore J.L."/>
            <person name="Grigoriev I.V."/>
            <person name="Lindberg D.R."/>
            <person name="Seaver E.C."/>
            <person name="Weisblat D.A."/>
            <person name="Putnam N.H."/>
            <person name="Rokhsar D.S."/>
        </authorList>
    </citation>
    <scope>NUCLEOTIDE SEQUENCE</scope>
    <source>
        <strain evidence="13 15">I ESC-2004</strain>
    </source>
</reference>
<evidence type="ECO:0000256" key="8">
    <source>
        <dbReference type="ARBA" id="ARBA00023065"/>
    </source>
</evidence>
<dbReference type="HOGENOM" id="CLU_011508_0_1_1"/>
<dbReference type="InterPro" id="IPR004878">
    <property type="entry name" value="Otopetrin"/>
</dbReference>
<dbReference type="PANTHER" id="PTHR21522">
    <property type="entry name" value="PROTON CHANNEL OTOP"/>
    <property type="match status" value="1"/>
</dbReference>
<protein>
    <submittedName>
        <fullName evidence="13 14">Uncharacterized protein</fullName>
    </submittedName>
</protein>
<dbReference type="Proteomes" id="UP000014760">
    <property type="component" value="Unassembled WGS sequence"/>
</dbReference>
<keyword evidence="8" id="KW-0406">Ion transport</keyword>
<keyword evidence="7 12" id="KW-1133">Transmembrane helix</keyword>
<feature type="transmembrane region" description="Helical" evidence="12">
    <location>
        <begin position="396"/>
        <end position="417"/>
    </location>
</feature>
<evidence type="ECO:0000256" key="5">
    <source>
        <dbReference type="ARBA" id="ARBA00022692"/>
    </source>
</evidence>
<name>R7UPY6_CAPTE</name>
<evidence type="ECO:0000313" key="14">
    <source>
        <dbReference type="EnsemblMetazoa" id="CapteP208618"/>
    </source>
</evidence>
<dbReference type="OrthoDB" id="6429739at2759"/>
<comment type="subcellular location">
    <subcellularLocation>
        <location evidence="1">Cell membrane</location>
        <topology evidence="1">Multi-pass membrane protein</topology>
    </subcellularLocation>
</comment>
<feature type="transmembrane region" description="Helical" evidence="12">
    <location>
        <begin position="44"/>
        <end position="66"/>
    </location>
</feature>
<reference evidence="15" key="1">
    <citation type="submission" date="2012-12" db="EMBL/GenBank/DDBJ databases">
        <authorList>
            <person name="Hellsten U."/>
            <person name="Grimwood J."/>
            <person name="Chapman J.A."/>
            <person name="Shapiro H."/>
            <person name="Aerts A."/>
            <person name="Otillar R.P."/>
            <person name="Terry A.Y."/>
            <person name="Boore J.L."/>
            <person name="Simakov O."/>
            <person name="Marletaz F."/>
            <person name="Cho S.-J."/>
            <person name="Edsinger-Gonzales E."/>
            <person name="Havlak P."/>
            <person name="Kuo D.-H."/>
            <person name="Larsson T."/>
            <person name="Lv J."/>
            <person name="Arendt D."/>
            <person name="Savage R."/>
            <person name="Osoegawa K."/>
            <person name="de Jong P."/>
            <person name="Lindberg D.R."/>
            <person name="Seaver E.C."/>
            <person name="Weisblat D.A."/>
            <person name="Putnam N.H."/>
            <person name="Grigoriev I.V."/>
            <person name="Rokhsar D.S."/>
        </authorList>
    </citation>
    <scope>NUCLEOTIDE SEQUENCE</scope>
    <source>
        <strain evidence="15">I ESC-2004</strain>
    </source>
</reference>
<keyword evidence="6" id="KW-0375">Hydrogen ion transport</keyword>
<dbReference type="AlphaFoldDB" id="R7UPY6"/>
<feature type="transmembrane region" description="Helical" evidence="12">
    <location>
        <begin position="12"/>
        <end position="32"/>
    </location>
</feature>
<dbReference type="STRING" id="283909.R7UPY6"/>
<dbReference type="Pfam" id="PF03189">
    <property type="entry name" value="Otopetrin"/>
    <property type="match status" value="2"/>
</dbReference>
<evidence type="ECO:0000313" key="15">
    <source>
        <dbReference type="Proteomes" id="UP000014760"/>
    </source>
</evidence>
<evidence type="ECO:0000256" key="4">
    <source>
        <dbReference type="ARBA" id="ARBA00022475"/>
    </source>
</evidence>
<keyword evidence="5 12" id="KW-0812">Transmembrane</keyword>
<evidence type="ECO:0000313" key="13">
    <source>
        <dbReference type="EMBL" id="ELU06007.1"/>
    </source>
</evidence>
<feature type="transmembrane region" description="Helical" evidence="12">
    <location>
        <begin position="256"/>
        <end position="278"/>
    </location>
</feature>
<comment type="similarity">
    <text evidence="2">Belongs to the otopetrin family.</text>
</comment>
<keyword evidence="9 12" id="KW-0472">Membrane</keyword>
<feature type="compositionally biased region" description="Polar residues" evidence="11">
    <location>
        <begin position="113"/>
        <end position="123"/>
    </location>
</feature>
<dbReference type="GO" id="GO:0005886">
    <property type="term" value="C:plasma membrane"/>
    <property type="evidence" value="ECO:0007669"/>
    <property type="project" value="UniProtKB-SubCell"/>
</dbReference>
<dbReference type="EMBL" id="KB301027">
    <property type="protein sequence ID" value="ELU06007.1"/>
    <property type="molecule type" value="Genomic_DNA"/>
</dbReference>
<evidence type="ECO:0000256" key="10">
    <source>
        <dbReference type="ARBA" id="ARBA00023303"/>
    </source>
</evidence>
<evidence type="ECO:0000256" key="6">
    <source>
        <dbReference type="ARBA" id="ARBA00022781"/>
    </source>
</evidence>
<organism evidence="13">
    <name type="scientific">Capitella teleta</name>
    <name type="common">Polychaete worm</name>
    <dbReference type="NCBI Taxonomy" id="283909"/>
    <lineage>
        <taxon>Eukaryota</taxon>
        <taxon>Metazoa</taxon>
        <taxon>Spiralia</taxon>
        <taxon>Lophotrochozoa</taxon>
        <taxon>Annelida</taxon>
        <taxon>Polychaeta</taxon>
        <taxon>Sedentaria</taxon>
        <taxon>Scolecida</taxon>
        <taxon>Capitellidae</taxon>
        <taxon>Capitella</taxon>
    </lineage>
</organism>
<reference evidence="14" key="3">
    <citation type="submission" date="2015-06" db="UniProtKB">
        <authorList>
            <consortium name="EnsemblMetazoa"/>
        </authorList>
    </citation>
    <scope>IDENTIFICATION</scope>
</reference>
<feature type="transmembrane region" description="Helical" evidence="12">
    <location>
        <begin position="188"/>
        <end position="207"/>
    </location>
</feature>
<keyword evidence="4" id="KW-1003">Cell membrane</keyword>
<keyword evidence="3" id="KW-0813">Transport</keyword>
<dbReference type="GO" id="GO:0015252">
    <property type="term" value="F:proton channel activity"/>
    <property type="evidence" value="ECO:0007669"/>
    <property type="project" value="InterPro"/>
</dbReference>
<feature type="transmembrane region" description="Helical" evidence="12">
    <location>
        <begin position="321"/>
        <end position="344"/>
    </location>
</feature>
<evidence type="ECO:0000256" key="11">
    <source>
        <dbReference type="SAM" id="MobiDB-lite"/>
    </source>
</evidence>
<evidence type="ECO:0000256" key="3">
    <source>
        <dbReference type="ARBA" id="ARBA00022448"/>
    </source>
</evidence>
<dbReference type="EnsemblMetazoa" id="CapteT208618">
    <property type="protein sequence ID" value="CapteP208618"/>
    <property type="gene ID" value="CapteG208618"/>
</dbReference>
<gene>
    <name evidence="13" type="ORF">CAPTEDRAFT_208618</name>
</gene>